<reference evidence="6 7" key="1">
    <citation type="submission" date="2015-09" db="EMBL/GenBank/DDBJ databases">
        <authorList>
            <consortium name="Pathogen Informatics"/>
        </authorList>
    </citation>
    <scope>NUCLEOTIDE SEQUENCE [LARGE SCALE GENOMIC DNA]</scope>
    <source>
        <strain evidence="6 7">2789STDY5608850</strain>
    </source>
</reference>
<dbReference type="AlphaFoldDB" id="A0A173YN10"/>
<dbReference type="InterPro" id="IPR002018">
    <property type="entry name" value="CarbesteraseB"/>
</dbReference>
<dbReference type="PANTHER" id="PTHR11559">
    <property type="entry name" value="CARBOXYLESTERASE"/>
    <property type="match status" value="1"/>
</dbReference>
<evidence type="ECO:0000313" key="6">
    <source>
        <dbReference type="EMBL" id="CUN64576.1"/>
    </source>
</evidence>
<dbReference type="InterPro" id="IPR019826">
    <property type="entry name" value="Carboxylesterase_B_AS"/>
</dbReference>
<evidence type="ECO:0000313" key="7">
    <source>
        <dbReference type="Proteomes" id="UP000095651"/>
    </source>
</evidence>
<evidence type="ECO:0000256" key="3">
    <source>
        <dbReference type="RuleBase" id="RU361235"/>
    </source>
</evidence>
<dbReference type="InterPro" id="IPR029058">
    <property type="entry name" value="AB_hydrolase_fold"/>
</dbReference>
<dbReference type="PROSITE" id="PS00941">
    <property type="entry name" value="CARBOXYLESTERASE_B_2"/>
    <property type="match status" value="1"/>
</dbReference>
<dbReference type="Pfam" id="PF00135">
    <property type="entry name" value="COesterase"/>
    <property type="match status" value="2"/>
</dbReference>
<name>A0A173YN10_9FIRM</name>
<dbReference type="ESTHER" id="9clot-n9x911">
    <property type="family name" value="Carb_B_Bacteria"/>
</dbReference>
<dbReference type="GO" id="GO:0016787">
    <property type="term" value="F:hydrolase activity"/>
    <property type="evidence" value="ECO:0007669"/>
    <property type="project" value="UniProtKB-KW"/>
</dbReference>
<dbReference type="EC" id="3.1.1.-" evidence="3"/>
<feature type="domain" description="Carboxylesterase type B" evidence="5">
    <location>
        <begin position="403"/>
        <end position="493"/>
    </location>
</feature>
<accession>A0A173YN10</accession>
<dbReference type="SUPFAM" id="SSF53474">
    <property type="entry name" value="alpha/beta-Hydrolases"/>
    <property type="match status" value="1"/>
</dbReference>
<sequence length="515" mass="57544">MTDKIEKETEKEIGKEAEKETEKKIGKEAEKEIEKKIRKEIVKEMKQEMKKSEIQPESGESSKMIGTPCGAVRGTVSAKGDCIVYKGIRYANAKRFQYPEEVTHWDGIYEADRFGNCSYQPRAFYDEAKVPEKAFYYHEFREGESYTYSEDCLFLNIWAPLEAENAPVLFYIHGGGFKGGCGHEKHFDGAAYCRQGILVVTINYRLGPLGFACMEEWKDEAGHAGNYAMYDQMAALSWVRRNIAAFGGNPDRITLMGQSAGAMSVQQHCLSPLTKGSICGAIMMSGGGVREGFAAAASLKDVEPFWRELDLRVTEACGKGLREAEPSVIFEEFNALSKERPDAAMVCGPIVDGAFLPEPAMEIVRNGGAHEIPYLMGSTSEDIVPPIVHKMAKGWARLQSDLGRCPSYAFFFDRQLPGDDRGAWHSADLWYEFGTLENSWRPFEAWDRELSDCMVRCFANFIRTGDPNGGGLPQWLPVKKGQNRVMRFGDKTAAMGYVSIAKLNHTMRTKPSVGE</sequence>
<dbReference type="InterPro" id="IPR019819">
    <property type="entry name" value="Carboxylesterase_B_CS"/>
</dbReference>
<dbReference type="Gene3D" id="3.40.50.1820">
    <property type="entry name" value="alpha/beta hydrolase"/>
    <property type="match status" value="2"/>
</dbReference>
<feature type="region of interest" description="Disordered" evidence="4">
    <location>
        <begin position="1"/>
        <end position="30"/>
    </location>
</feature>
<evidence type="ECO:0000256" key="1">
    <source>
        <dbReference type="ARBA" id="ARBA00005964"/>
    </source>
</evidence>
<keyword evidence="2 3" id="KW-0378">Hydrolase</keyword>
<proteinExistence type="inferred from homology"/>
<dbReference type="EMBL" id="CYZE01000001">
    <property type="protein sequence ID" value="CUN64576.1"/>
    <property type="molecule type" value="Genomic_DNA"/>
</dbReference>
<gene>
    <name evidence="6" type="primary">pnbA</name>
    <name evidence="6" type="ORF">ERS852407_00794</name>
</gene>
<evidence type="ECO:0000256" key="2">
    <source>
        <dbReference type="ARBA" id="ARBA00022801"/>
    </source>
</evidence>
<dbReference type="Proteomes" id="UP000095651">
    <property type="component" value="Unassembled WGS sequence"/>
</dbReference>
<comment type="similarity">
    <text evidence="1 3">Belongs to the type-B carboxylesterase/lipase family.</text>
</comment>
<evidence type="ECO:0000256" key="4">
    <source>
        <dbReference type="SAM" id="MobiDB-lite"/>
    </source>
</evidence>
<dbReference type="RefSeq" id="WP_081034146.1">
    <property type="nucleotide sequence ID" value="NZ_CABIXC010000001.1"/>
</dbReference>
<feature type="domain" description="Carboxylesterase type B" evidence="5">
    <location>
        <begin position="62"/>
        <end position="384"/>
    </location>
</feature>
<organism evidence="6 7">
    <name type="scientific">Hungatella hathewayi</name>
    <dbReference type="NCBI Taxonomy" id="154046"/>
    <lineage>
        <taxon>Bacteria</taxon>
        <taxon>Bacillati</taxon>
        <taxon>Bacillota</taxon>
        <taxon>Clostridia</taxon>
        <taxon>Lachnospirales</taxon>
        <taxon>Lachnospiraceae</taxon>
        <taxon>Hungatella</taxon>
    </lineage>
</organism>
<dbReference type="PROSITE" id="PS00122">
    <property type="entry name" value="CARBOXYLESTERASE_B_1"/>
    <property type="match status" value="1"/>
</dbReference>
<dbReference type="InterPro" id="IPR050309">
    <property type="entry name" value="Type-B_Carboxylest/Lipase"/>
</dbReference>
<protein>
    <recommendedName>
        <fullName evidence="3">Carboxylic ester hydrolase</fullName>
        <ecNumber evidence="3">3.1.1.-</ecNumber>
    </recommendedName>
</protein>
<evidence type="ECO:0000259" key="5">
    <source>
        <dbReference type="Pfam" id="PF00135"/>
    </source>
</evidence>